<evidence type="ECO:0000313" key="1">
    <source>
        <dbReference type="EMBL" id="CUS41992.1"/>
    </source>
</evidence>
<reference evidence="1" key="1">
    <citation type="submission" date="2015-10" db="EMBL/GenBank/DDBJ databases">
        <authorList>
            <person name="Gilbert D.G."/>
        </authorList>
    </citation>
    <scope>NUCLEOTIDE SEQUENCE</scope>
</reference>
<protein>
    <submittedName>
        <fullName evidence="1">Uncharacterized protein</fullName>
    </submittedName>
</protein>
<accession>A0A170PLY4</accession>
<gene>
    <name evidence="1" type="ORF">MGWOODY_Tha2357</name>
</gene>
<dbReference type="EMBL" id="CZQC01000059">
    <property type="protein sequence ID" value="CUS41992.1"/>
    <property type="molecule type" value="Genomic_DNA"/>
</dbReference>
<organism evidence="1">
    <name type="scientific">hydrothermal vent metagenome</name>
    <dbReference type="NCBI Taxonomy" id="652676"/>
    <lineage>
        <taxon>unclassified sequences</taxon>
        <taxon>metagenomes</taxon>
        <taxon>ecological metagenomes</taxon>
    </lineage>
</organism>
<sequence length="76" mass="8421">MPIEAVPIEAVPIEAVPIEAVPIEAVPIEAVPIYVVDIITAHRDYEQKTFVESLLQKSRICRRYSGSEASSADLWV</sequence>
<proteinExistence type="predicted"/>
<name>A0A170PLY4_9ZZZZ</name>
<dbReference type="AlphaFoldDB" id="A0A170PLY4"/>